<proteinExistence type="predicted"/>
<accession>A0ABU1TWP9</accession>
<keyword evidence="1" id="KW-0812">Transmembrane</keyword>
<keyword evidence="3" id="KW-1185">Reference proteome</keyword>
<keyword evidence="1" id="KW-1133">Transmembrane helix</keyword>
<organism evidence="2 3">
    <name type="scientific">Fictibacillus barbaricus</name>
    <dbReference type="NCBI Taxonomy" id="182136"/>
    <lineage>
        <taxon>Bacteria</taxon>
        <taxon>Bacillati</taxon>
        <taxon>Bacillota</taxon>
        <taxon>Bacilli</taxon>
        <taxon>Bacillales</taxon>
        <taxon>Fictibacillaceae</taxon>
        <taxon>Fictibacillus</taxon>
    </lineage>
</organism>
<evidence type="ECO:0000313" key="3">
    <source>
        <dbReference type="Proteomes" id="UP001258181"/>
    </source>
</evidence>
<comment type="caution">
    <text evidence="2">The sequence shown here is derived from an EMBL/GenBank/DDBJ whole genome shotgun (WGS) entry which is preliminary data.</text>
</comment>
<name>A0ABU1TWP9_9BACL</name>
<dbReference type="EMBL" id="JAVDWA010000001">
    <property type="protein sequence ID" value="MDR7071651.1"/>
    <property type="molecule type" value="Genomic_DNA"/>
</dbReference>
<dbReference type="RefSeq" id="WP_310256316.1">
    <property type="nucleotide sequence ID" value="NZ_JAVDWA010000001.1"/>
</dbReference>
<evidence type="ECO:0000256" key="1">
    <source>
        <dbReference type="SAM" id="Phobius"/>
    </source>
</evidence>
<feature type="transmembrane region" description="Helical" evidence="1">
    <location>
        <begin position="65"/>
        <end position="85"/>
    </location>
</feature>
<reference evidence="2 3" key="1">
    <citation type="submission" date="2023-07" db="EMBL/GenBank/DDBJ databases">
        <title>Sorghum-associated microbial communities from plants grown in Nebraska, USA.</title>
        <authorList>
            <person name="Schachtman D."/>
        </authorList>
    </citation>
    <scope>NUCLEOTIDE SEQUENCE [LARGE SCALE GENOMIC DNA]</scope>
    <source>
        <strain evidence="2 3">BE211</strain>
    </source>
</reference>
<keyword evidence="1" id="KW-0472">Membrane</keyword>
<evidence type="ECO:0000313" key="2">
    <source>
        <dbReference type="EMBL" id="MDR7071651.1"/>
    </source>
</evidence>
<protein>
    <submittedName>
        <fullName evidence="2">Uncharacterized protein</fullName>
    </submittedName>
</protein>
<dbReference type="Proteomes" id="UP001258181">
    <property type="component" value="Unassembled WGS sequence"/>
</dbReference>
<sequence length="194" mass="22539">MNNLLKTSIMSSLLIIVLPFLQWKLMDLLTLFLMPFAWLIVYGSFIVIFILSIIRLFKKKDWKPLGIQMLAIVLWILIPFNQIVIEMDFKRNESKRNEVITKVNDGTFVPNVSYNPSLIHLPKEYKHLSNGGGDIVIEKQGNDYAVLFFTFRGILDNFSGIVYSPNDRKPTHSFGENFIEIKKLDDNWYFVASN</sequence>
<gene>
    <name evidence="2" type="ORF">J2X07_000626</name>
</gene>
<feature type="transmembrane region" description="Helical" evidence="1">
    <location>
        <begin position="31"/>
        <end position="53"/>
    </location>
</feature>
<feature type="transmembrane region" description="Helical" evidence="1">
    <location>
        <begin position="7"/>
        <end position="25"/>
    </location>
</feature>